<dbReference type="GO" id="GO:0042645">
    <property type="term" value="C:mitochondrial nucleoid"/>
    <property type="evidence" value="ECO:0007669"/>
    <property type="project" value="UniProtKB-SubCell"/>
</dbReference>
<keyword evidence="11" id="KW-0238">DNA-binding</keyword>
<organism evidence="18 19">
    <name type="scientific">Phyllotreta striolata</name>
    <name type="common">Striped flea beetle</name>
    <name type="synonym">Crioceris striolata</name>
    <dbReference type="NCBI Taxonomy" id="444603"/>
    <lineage>
        <taxon>Eukaryota</taxon>
        <taxon>Metazoa</taxon>
        <taxon>Ecdysozoa</taxon>
        <taxon>Arthropoda</taxon>
        <taxon>Hexapoda</taxon>
        <taxon>Insecta</taxon>
        <taxon>Pterygota</taxon>
        <taxon>Neoptera</taxon>
        <taxon>Endopterygota</taxon>
        <taxon>Coleoptera</taxon>
        <taxon>Polyphaga</taxon>
        <taxon>Cucujiformia</taxon>
        <taxon>Chrysomeloidea</taxon>
        <taxon>Chrysomelidae</taxon>
        <taxon>Galerucinae</taxon>
        <taxon>Alticini</taxon>
        <taxon>Phyllotreta</taxon>
    </lineage>
</organism>
<dbReference type="OrthoDB" id="5588663at2759"/>
<dbReference type="SMART" id="SM00652">
    <property type="entry name" value="eIF1a"/>
    <property type="match status" value="1"/>
</dbReference>
<dbReference type="GO" id="GO:0003723">
    <property type="term" value="F:RNA binding"/>
    <property type="evidence" value="ECO:0007669"/>
    <property type="project" value="InterPro"/>
</dbReference>
<dbReference type="GO" id="GO:0006264">
    <property type="term" value="P:mitochondrial DNA replication"/>
    <property type="evidence" value="ECO:0007669"/>
    <property type="project" value="TreeGrafter"/>
</dbReference>
<keyword evidence="15" id="KW-0648">Protein biosynthesis</keyword>
<keyword evidence="9" id="KW-0460">Magnesium</keyword>
<dbReference type="InterPro" id="IPR019760">
    <property type="entry name" value="DNA-dir_DNA_pol_A_CS"/>
</dbReference>
<feature type="compositionally biased region" description="Acidic residues" evidence="16">
    <location>
        <begin position="1229"/>
        <end position="1238"/>
    </location>
</feature>
<keyword evidence="8" id="KW-0235">DNA replication</keyword>
<evidence type="ECO:0000256" key="8">
    <source>
        <dbReference type="ARBA" id="ARBA00022705"/>
    </source>
</evidence>
<sequence>MNKYGKHVNTIYEHTRNSLFFDNKSLPALNLQARNISKKTDLKDIRPNSTKKVFLPNPNKRSKNTKAKPPVPSSVKTIGPRTNHFNIQMLSKAIYEQVFIEGHETTGNPAILEQCKRELSKHNMNSSEKDFQRDVDYELPPLKGKNIVEHFQIIGEEQVKPYRSLVLNLLEHEPPPPTYWLMQPGWTRYAPGSQPEIVPYPREEALVFDVEVCMKAGKAPTLATAVSSEAWYSWVSPSVLEGICKPVTTHQYSLSSLIPLESNDKETGIKLSEYQRKPKVIIGHNVSYDRSKIKEQYWLNRTGTRFIDTMSLHICVSGLTSYQRLALKSEKNSELDVDWKQYSSLNNLVDVYKLYCGKTLKKETRNLFVEGSMIDIRDNFQTVMNYCCNDVIATYEVLKSLFPLFSERFPHPVTLAGMLELSTAYLPINSNWPRYIEESEQAYEDYENTGKILLVQRANQACNLLHDEKYKEDLWMWDQDWNIKDIKMKSLIRKSKTNSDNECIKNDDEDIEDTEDRGGEEERDHLEEKFEYLWKTKERLPSVKTLLPGYPGWYRKLCTKPDSSPNWVPGPSLISTSMQITPKLLSLTWEGYPLHYLREMGWGFLVPFSDDLEVATKIPLKRLLEKCPMLITKLGGDQREALSNLSKTVEENLSKREYYASLKRDRTSGLYRGSGIWCDTELDNCCYFMKLPHKDGPSRNVGNPLAKDFLNKFSENVLAGDTESAEKVLEIAKKLSYWRNNRNRILDQMVVWLDEECLPKNLRDKDVWLGAIVPQVVVCGTLTRRAVEPTWMTASNAQSERIGSELRAMIQAPDGYNIVGADVDSQELWIASVIGDADRAYSHGATPLGWMTLSGNKSTGTDMHSVTAKAVGISRDHAKVINYARIYGAGQNFAEQLLKQFNPSMSEGEARSKALKMFSLTKGKKTYYLKSDFVGDLVDKPYTKWEAFKLAKLYGKNVNDLFDRSNWEGGTESAMFNKLEEIANSTNPTTPFLGCRLSRALEPKSKEDKFLPTRVNWVVQSGAVDFLHLMLVCMRWIMDDKIRFCLSFHDEVRLGIKDLPQSVAFFSSVEIDRVLRKESKQDCVTPSNPHGLFKGYGISNGEALNIYEAIEKACAMSRANKRKHVQLENLQDDFSAPTENQKIVRVLNSRGNNLHEVETPEKLVFLVSMPMKFRKNIWVKRGDYVIIEPIEEGDKVKGEMVRILTNEHIKCFKKDNVWPKGFDTKKPDESDDDDDDDLFVNTNRPVIESDDTSSNDSDSDVNK</sequence>
<dbReference type="GO" id="GO:0003677">
    <property type="term" value="F:DNA binding"/>
    <property type="evidence" value="ECO:0007669"/>
    <property type="project" value="UniProtKB-KW"/>
</dbReference>
<dbReference type="AlphaFoldDB" id="A0A9N9TTY5"/>
<feature type="region of interest" description="Disordered" evidence="16">
    <location>
        <begin position="47"/>
        <end position="80"/>
    </location>
</feature>
<dbReference type="Pfam" id="PF18136">
    <property type="entry name" value="DNApol_Exo"/>
    <property type="match status" value="1"/>
</dbReference>
<dbReference type="PROSITE" id="PS00447">
    <property type="entry name" value="DNA_POLYMERASE_A"/>
    <property type="match status" value="1"/>
</dbReference>
<evidence type="ECO:0000256" key="2">
    <source>
        <dbReference type="ARBA" id="ARBA00004436"/>
    </source>
</evidence>
<evidence type="ECO:0000256" key="14">
    <source>
        <dbReference type="ARBA" id="ARBA00031966"/>
    </source>
</evidence>
<dbReference type="FunFam" id="1.10.150.20:FF:000024">
    <property type="entry name" value="DNA polymerase gamma, catalytic subunit"/>
    <property type="match status" value="1"/>
</dbReference>
<evidence type="ECO:0000256" key="15">
    <source>
        <dbReference type="PROSITE-ProRule" id="PRU00181"/>
    </source>
</evidence>
<feature type="domain" description="S1-like" evidence="17">
    <location>
        <begin position="1146"/>
        <end position="1205"/>
    </location>
</feature>
<accession>A0A9N9TTY5</accession>
<dbReference type="Gene3D" id="3.30.420.390">
    <property type="match status" value="2"/>
</dbReference>
<dbReference type="InterPro" id="IPR002297">
    <property type="entry name" value="DNA-dir_DNA_pol_A_mt"/>
</dbReference>
<dbReference type="EC" id="2.7.7.7" evidence="4"/>
<feature type="compositionally biased region" description="Basic and acidic residues" evidence="16">
    <location>
        <begin position="1219"/>
        <end position="1228"/>
    </location>
</feature>
<keyword evidence="10" id="KW-0239">DNA-directed DNA polymerase</keyword>
<keyword evidence="12" id="KW-0496">Mitochondrion</keyword>
<evidence type="ECO:0000256" key="10">
    <source>
        <dbReference type="ARBA" id="ARBA00022932"/>
    </source>
</evidence>
<dbReference type="InterPro" id="IPR043502">
    <property type="entry name" value="DNA/RNA_pol_sf"/>
</dbReference>
<name>A0A9N9TTY5_PHYSR</name>
<dbReference type="InterPro" id="IPR001253">
    <property type="entry name" value="TIF_eIF-1A"/>
</dbReference>
<dbReference type="PANTHER" id="PTHR10267:SF0">
    <property type="entry name" value="DNA POLYMERASE SUBUNIT GAMMA-1"/>
    <property type="match status" value="1"/>
</dbReference>
<dbReference type="SUPFAM" id="SSF53098">
    <property type="entry name" value="Ribonuclease H-like"/>
    <property type="match status" value="1"/>
</dbReference>
<evidence type="ECO:0000313" key="18">
    <source>
        <dbReference type="EMBL" id="CAG9861792.1"/>
    </source>
</evidence>
<dbReference type="Pfam" id="PF01176">
    <property type="entry name" value="eIF-1a"/>
    <property type="match status" value="1"/>
</dbReference>
<evidence type="ECO:0000256" key="7">
    <source>
        <dbReference type="ARBA" id="ARBA00022695"/>
    </source>
</evidence>
<dbReference type="Gene3D" id="2.40.50.140">
    <property type="entry name" value="Nucleic acid-binding proteins"/>
    <property type="match status" value="1"/>
</dbReference>
<evidence type="ECO:0000256" key="11">
    <source>
        <dbReference type="ARBA" id="ARBA00023125"/>
    </source>
</evidence>
<dbReference type="FunFam" id="3.30.420.390:FF:000001">
    <property type="entry name" value="DNA polymerase gamma, catalytic subunit"/>
    <property type="match status" value="1"/>
</dbReference>
<dbReference type="PANTHER" id="PTHR10267">
    <property type="entry name" value="DNA POLYMERASE SUBUNIT GAMMA-1"/>
    <property type="match status" value="1"/>
</dbReference>
<evidence type="ECO:0000256" key="3">
    <source>
        <dbReference type="ARBA" id="ARBA00007705"/>
    </source>
</evidence>
<evidence type="ECO:0000313" key="19">
    <source>
        <dbReference type="Proteomes" id="UP001153712"/>
    </source>
</evidence>
<keyword evidence="15" id="KW-0396">Initiation factor</keyword>
<evidence type="ECO:0000256" key="13">
    <source>
        <dbReference type="ARBA" id="ARBA00023271"/>
    </source>
</evidence>
<proteinExistence type="inferred from homology"/>
<comment type="subcellular location">
    <subcellularLocation>
        <location evidence="2">Mitochondrion matrix</location>
        <location evidence="2">Mitochondrion nucleoid</location>
    </subcellularLocation>
</comment>
<keyword evidence="6" id="KW-0808">Transferase</keyword>
<keyword evidence="19" id="KW-1185">Reference proteome</keyword>
<dbReference type="InterPro" id="IPR041336">
    <property type="entry name" value="DNApol_Exo"/>
</dbReference>
<dbReference type="InterPro" id="IPR001098">
    <property type="entry name" value="DNA-dir_DNA_pol_A_palm_dom"/>
</dbReference>
<evidence type="ECO:0000256" key="4">
    <source>
        <dbReference type="ARBA" id="ARBA00012417"/>
    </source>
</evidence>
<dbReference type="Gene3D" id="1.10.150.20">
    <property type="entry name" value="5' to 3' exonuclease, C-terminal subdomain"/>
    <property type="match status" value="1"/>
</dbReference>
<feature type="compositionally biased region" description="Acidic residues" evidence="16">
    <location>
        <begin position="1248"/>
        <end position="1263"/>
    </location>
</feature>
<dbReference type="Proteomes" id="UP001153712">
    <property type="component" value="Chromosome 4"/>
</dbReference>
<dbReference type="EMBL" id="OU900097">
    <property type="protein sequence ID" value="CAG9861792.1"/>
    <property type="molecule type" value="Genomic_DNA"/>
</dbReference>
<dbReference type="GO" id="GO:0003743">
    <property type="term" value="F:translation initiation factor activity"/>
    <property type="evidence" value="ECO:0007669"/>
    <property type="project" value="UniProtKB-UniRule"/>
</dbReference>
<evidence type="ECO:0000256" key="1">
    <source>
        <dbReference type="ARBA" id="ARBA00001946"/>
    </source>
</evidence>
<comment type="similarity">
    <text evidence="3">Belongs to the DNA polymerase type-A family.</text>
</comment>
<keyword evidence="7" id="KW-0548">Nucleotidyltransferase</keyword>
<dbReference type="SUPFAM" id="SSF56672">
    <property type="entry name" value="DNA/RNA polymerases"/>
    <property type="match status" value="1"/>
</dbReference>
<dbReference type="SUPFAM" id="SSF50249">
    <property type="entry name" value="Nucleic acid-binding proteins"/>
    <property type="match status" value="1"/>
</dbReference>
<reference evidence="18" key="1">
    <citation type="submission" date="2022-01" db="EMBL/GenBank/DDBJ databases">
        <authorList>
            <person name="King R."/>
        </authorList>
    </citation>
    <scope>NUCLEOTIDE SEQUENCE</scope>
</reference>
<evidence type="ECO:0000256" key="5">
    <source>
        <dbReference type="ARBA" id="ARBA00015350"/>
    </source>
</evidence>
<keyword evidence="13" id="KW-1135">Mitochondrion nucleoid</keyword>
<evidence type="ECO:0000256" key="9">
    <source>
        <dbReference type="ARBA" id="ARBA00022842"/>
    </source>
</evidence>
<evidence type="ECO:0000259" key="17">
    <source>
        <dbReference type="PROSITE" id="PS50832"/>
    </source>
</evidence>
<dbReference type="InterPro" id="IPR012340">
    <property type="entry name" value="NA-bd_OB-fold"/>
</dbReference>
<dbReference type="GO" id="GO:0005760">
    <property type="term" value="C:gamma DNA polymerase complex"/>
    <property type="evidence" value="ECO:0007669"/>
    <property type="project" value="InterPro"/>
</dbReference>
<evidence type="ECO:0000256" key="16">
    <source>
        <dbReference type="SAM" id="MobiDB-lite"/>
    </source>
</evidence>
<dbReference type="GO" id="GO:0003887">
    <property type="term" value="F:DNA-directed DNA polymerase activity"/>
    <property type="evidence" value="ECO:0007669"/>
    <property type="project" value="UniProtKB-KW"/>
</dbReference>
<dbReference type="InterPro" id="IPR006196">
    <property type="entry name" value="RNA-binding_domain_S1_IF1"/>
</dbReference>
<feature type="region of interest" description="Disordered" evidence="16">
    <location>
        <begin position="499"/>
        <end position="522"/>
    </location>
</feature>
<dbReference type="PROSITE" id="PS50832">
    <property type="entry name" value="S1_IF1_TYPE"/>
    <property type="match status" value="1"/>
</dbReference>
<evidence type="ECO:0000256" key="12">
    <source>
        <dbReference type="ARBA" id="ARBA00023128"/>
    </source>
</evidence>
<evidence type="ECO:0000256" key="6">
    <source>
        <dbReference type="ARBA" id="ARBA00022679"/>
    </source>
</evidence>
<dbReference type="InterPro" id="IPR012337">
    <property type="entry name" value="RNaseH-like_sf"/>
</dbReference>
<dbReference type="SMART" id="SM00482">
    <property type="entry name" value="POLAc"/>
    <property type="match status" value="1"/>
</dbReference>
<dbReference type="GO" id="GO:0008408">
    <property type="term" value="F:3'-5' exonuclease activity"/>
    <property type="evidence" value="ECO:0007669"/>
    <property type="project" value="TreeGrafter"/>
</dbReference>
<protein>
    <recommendedName>
        <fullName evidence="5">DNA polymerase subunit gamma-1</fullName>
        <ecNumber evidence="4">2.7.7.7</ecNumber>
    </recommendedName>
    <alternativeName>
        <fullName evidence="14">Mitochondrial DNA polymerase catalytic subunit</fullName>
    </alternativeName>
</protein>
<dbReference type="CDD" id="cd05792">
    <property type="entry name" value="S1_eIF1AD_like"/>
    <property type="match status" value="1"/>
</dbReference>
<gene>
    <name evidence="18" type="ORF">PHYEVI_LOCUS8120</name>
</gene>
<feature type="region of interest" description="Disordered" evidence="16">
    <location>
        <begin position="1219"/>
        <end position="1263"/>
    </location>
</feature>
<comment type="cofactor">
    <cofactor evidence="1">
        <name>Mg(2+)</name>
        <dbReference type="ChEBI" id="CHEBI:18420"/>
    </cofactor>
</comment>
<dbReference type="PRINTS" id="PR00867">
    <property type="entry name" value="DNAPOLG"/>
</dbReference>